<proteinExistence type="predicted"/>
<gene>
    <name evidence="1" type="ORF">KCTCHS21_14150</name>
</gene>
<keyword evidence="2" id="KW-1185">Reference proteome</keyword>
<dbReference type="AlphaFoldDB" id="A0A3T1D1P8"/>
<dbReference type="OrthoDB" id="2665329at2"/>
<dbReference type="KEGG" id="cohn:KCTCHS21_14150"/>
<sequence length="102" mass="12299">MEYLLIDPRPDLPDSRHWQLLLRYIPLLEDKSRAYDIHTLLWSFRCYGTVLKYNSSGLFFFPTLDEKCTFDNQEEFNVMKDKCFRPYRDEIAQLLRKVAGNE</sequence>
<organism evidence="1 2">
    <name type="scientific">Cohnella abietis</name>
    <dbReference type="NCBI Taxonomy" id="2507935"/>
    <lineage>
        <taxon>Bacteria</taxon>
        <taxon>Bacillati</taxon>
        <taxon>Bacillota</taxon>
        <taxon>Bacilli</taxon>
        <taxon>Bacillales</taxon>
        <taxon>Paenibacillaceae</taxon>
        <taxon>Cohnella</taxon>
    </lineage>
</organism>
<reference evidence="1 2" key="1">
    <citation type="submission" date="2019-01" db="EMBL/GenBank/DDBJ databases">
        <title>Complete genome sequence of Cohnella hallensis HS21 isolated from Korean fir (Abies koreana) rhizospheric soil.</title>
        <authorList>
            <person name="Jiang L."/>
            <person name="Kang S.W."/>
            <person name="Kim S."/>
            <person name="Jung J."/>
            <person name="Kim C.Y."/>
            <person name="Kim D.H."/>
            <person name="Kim S.W."/>
            <person name="Lee J."/>
        </authorList>
    </citation>
    <scope>NUCLEOTIDE SEQUENCE [LARGE SCALE GENOMIC DNA]</scope>
    <source>
        <strain evidence="1 2">HS21</strain>
    </source>
</reference>
<dbReference type="Proteomes" id="UP000289856">
    <property type="component" value="Chromosome"/>
</dbReference>
<dbReference type="RefSeq" id="WP_130606244.1">
    <property type="nucleotide sequence ID" value="NZ_AP019400.1"/>
</dbReference>
<accession>A0A3T1D1P8</accession>
<evidence type="ECO:0000313" key="1">
    <source>
        <dbReference type="EMBL" id="BBI32016.1"/>
    </source>
</evidence>
<protein>
    <submittedName>
        <fullName evidence="1">Uncharacterized protein</fullName>
    </submittedName>
</protein>
<dbReference type="EMBL" id="AP019400">
    <property type="protein sequence ID" value="BBI32016.1"/>
    <property type="molecule type" value="Genomic_DNA"/>
</dbReference>
<name>A0A3T1D1P8_9BACL</name>
<evidence type="ECO:0000313" key="2">
    <source>
        <dbReference type="Proteomes" id="UP000289856"/>
    </source>
</evidence>